<feature type="domain" description="UVR" evidence="2">
    <location>
        <begin position="130"/>
        <end position="165"/>
    </location>
</feature>
<reference evidence="4" key="1">
    <citation type="submission" date="2020-05" db="EMBL/GenBank/DDBJ databases">
        <title>Frigoriglobus tundricola gen. nov., sp. nov., a psychrotolerant cellulolytic planctomycete of the family Gemmataceae with two divergent copies of 16S rRNA gene.</title>
        <authorList>
            <person name="Kulichevskaya I.S."/>
            <person name="Ivanova A.A."/>
            <person name="Naumoff D.G."/>
            <person name="Beletsky A.V."/>
            <person name="Rijpstra W.I.C."/>
            <person name="Sinninghe Damste J.S."/>
            <person name="Mardanov A.V."/>
            <person name="Ravin N.V."/>
            <person name="Dedysh S.N."/>
        </authorList>
    </citation>
    <scope>NUCLEOTIDE SEQUENCE [LARGE SCALE GENOMIC DNA]</scope>
    <source>
        <strain evidence="4">PL17</strain>
    </source>
</reference>
<dbReference type="GO" id="GO:0005507">
    <property type="term" value="F:copper ion binding"/>
    <property type="evidence" value="ECO:0007669"/>
    <property type="project" value="TreeGrafter"/>
</dbReference>
<dbReference type="PIRSF" id="PIRSF015034">
    <property type="entry name" value="YacH"/>
    <property type="match status" value="1"/>
</dbReference>
<dbReference type="InterPro" id="IPR025542">
    <property type="entry name" value="YacH"/>
</dbReference>
<dbReference type="PROSITE" id="PS50151">
    <property type="entry name" value="UVR"/>
    <property type="match status" value="1"/>
</dbReference>
<keyword evidence="1" id="KW-0227">DNA damage</keyword>
<dbReference type="GO" id="GO:0046870">
    <property type="term" value="F:cadmium ion binding"/>
    <property type="evidence" value="ECO:0007669"/>
    <property type="project" value="TreeGrafter"/>
</dbReference>
<dbReference type="SUPFAM" id="SSF46600">
    <property type="entry name" value="C-terminal UvrC-binding domain of UvrB"/>
    <property type="match status" value="1"/>
</dbReference>
<dbReference type="GO" id="GO:0008270">
    <property type="term" value="F:zinc ion binding"/>
    <property type="evidence" value="ECO:0007669"/>
    <property type="project" value="TreeGrafter"/>
</dbReference>
<dbReference type="Proteomes" id="UP000503447">
    <property type="component" value="Chromosome"/>
</dbReference>
<dbReference type="GO" id="GO:0009432">
    <property type="term" value="P:SOS response"/>
    <property type="evidence" value="ECO:0007669"/>
    <property type="project" value="UniProtKB-KW"/>
</dbReference>
<organism evidence="3 4">
    <name type="scientific">Frigoriglobus tundricola</name>
    <dbReference type="NCBI Taxonomy" id="2774151"/>
    <lineage>
        <taxon>Bacteria</taxon>
        <taxon>Pseudomonadati</taxon>
        <taxon>Planctomycetota</taxon>
        <taxon>Planctomycetia</taxon>
        <taxon>Gemmatales</taxon>
        <taxon>Gemmataceae</taxon>
        <taxon>Frigoriglobus</taxon>
    </lineage>
</organism>
<protein>
    <submittedName>
        <fullName evidence="3">Nucleotide excision repair protein, with UvrB/UvrC motif</fullName>
    </submittedName>
</protein>
<dbReference type="KEGG" id="ftj:FTUN_5526"/>
<dbReference type="GO" id="GO:0050897">
    <property type="term" value="F:cobalt ion binding"/>
    <property type="evidence" value="ECO:0007669"/>
    <property type="project" value="TreeGrafter"/>
</dbReference>
<dbReference type="PANTHER" id="PTHR38430">
    <property type="entry name" value="PROTEIN-ARGININE KINASE ACTIVATOR PROTEIN"/>
    <property type="match status" value="1"/>
</dbReference>
<keyword evidence="4" id="KW-1185">Reference proteome</keyword>
<dbReference type="GO" id="GO:1990169">
    <property type="term" value="P:stress response to copper ion"/>
    <property type="evidence" value="ECO:0007669"/>
    <property type="project" value="TreeGrafter"/>
</dbReference>
<dbReference type="GO" id="GO:1990170">
    <property type="term" value="P:stress response to cadmium ion"/>
    <property type="evidence" value="ECO:0007669"/>
    <property type="project" value="TreeGrafter"/>
</dbReference>
<dbReference type="InterPro" id="IPR036876">
    <property type="entry name" value="UVR_dom_sf"/>
</dbReference>
<dbReference type="PANTHER" id="PTHR38430:SF1">
    <property type="entry name" value="PROTEIN-ARGININE KINASE ACTIVATOR PROTEIN"/>
    <property type="match status" value="1"/>
</dbReference>
<proteinExistence type="predicted"/>
<accession>A0A6M5YX28</accession>
<evidence type="ECO:0000259" key="2">
    <source>
        <dbReference type="PROSITE" id="PS50151"/>
    </source>
</evidence>
<dbReference type="AlphaFoldDB" id="A0A6M5YX28"/>
<evidence type="ECO:0000256" key="1">
    <source>
        <dbReference type="ARBA" id="ARBA00023236"/>
    </source>
</evidence>
<gene>
    <name evidence="3" type="ORF">FTUN_5526</name>
</gene>
<dbReference type="EMBL" id="CP053452">
    <property type="protein sequence ID" value="QJW97946.1"/>
    <property type="molecule type" value="Genomic_DNA"/>
</dbReference>
<dbReference type="Pfam" id="PF02151">
    <property type="entry name" value="UVR"/>
    <property type="match status" value="1"/>
</dbReference>
<name>A0A6M5YX28_9BACT</name>
<dbReference type="RefSeq" id="WP_171473222.1">
    <property type="nucleotide sequence ID" value="NZ_CP053452.2"/>
</dbReference>
<keyword evidence="1" id="KW-0742">SOS response</keyword>
<evidence type="ECO:0000313" key="4">
    <source>
        <dbReference type="Proteomes" id="UP000503447"/>
    </source>
</evidence>
<sequence length="166" mass="18380">MKCQICDNPATVHLTEIVNKKKRALHLCERCARERNLIADPPGPQLDLKALLNLLMNPFPHAGPSGGPADNVVTQAATDACEVCGLTLAEFKAEGRLGCPHDYDTLRPTLEPLLERIHRATAHSGKEPRAVRVREWRRQMQAAAAAEDYEEAARLRDLIRRSSSGQ</sequence>
<dbReference type="InterPro" id="IPR001943">
    <property type="entry name" value="UVR_dom"/>
</dbReference>
<evidence type="ECO:0000313" key="3">
    <source>
        <dbReference type="EMBL" id="QJW97946.1"/>
    </source>
</evidence>
<dbReference type="Gene3D" id="4.10.860.10">
    <property type="entry name" value="UVR domain"/>
    <property type="match status" value="1"/>
</dbReference>